<accession>A0A9P8A6V6</accession>
<evidence type="ECO:0000256" key="1">
    <source>
        <dbReference type="SAM" id="MobiDB-lite"/>
    </source>
</evidence>
<dbReference type="EMBL" id="JAIFTL010000059">
    <property type="protein sequence ID" value="KAG9324695.1"/>
    <property type="molecule type" value="Genomic_DNA"/>
</dbReference>
<proteinExistence type="predicted"/>
<reference evidence="2" key="1">
    <citation type="submission" date="2021-07" db="EMBL/GenBank/DDBJ databases">
        <title>Draft genome of Mortierella alpina, strain LL118, isolated from an aspen leaf litter sample.</title>
        <authorList>
            <person name="Yang S."/>
            <person name="Vinatzer B.A."/>
        </authorList>
    </citation>
    <scope>NUCLEOTIDE SEQUENCE</scope>
    <source>
        <strain evidence="2">LL118</strain>
    </source>
</reference>
<gene>
    <name evidence="2" type="ORF">KVV02_001677</name>
</gene>
<evidence type="ECO:0000313" key="3">
    <source>
        <dbReference type="Proteomes" id="UP000717515"/>
    </source>
</evidence>
<dbReference type="AlphaFoldDB" id="A0A9P8A6V6"/>
<protein>
    <submittedName>
        <fullName evidence="2">Uncharacterized protein</fullName>
    </submittedName>
</protein>
<name>A0A9P8A6V6_MORAP</name>
<comment type="caution">
    <text evidence="2">The sequence shown here is derived from an EMBL/GenBank/DDBJ whole genome shotgun (WGS) entry which is preliminary data.</text>
</comment>
<evidence type="ECO:0000313" key="2">
    <source>
        <dbReference type="EMBL" id="KAG9324695.1"/>
    </source>
</evidence>
<dbReference type="Proteomes" id="UP000717515">
    <property type="component" value="Unassembled WGS sequence"/>
</dbReference>
<sequence length="73" mass="8035">MATTHKKQSKIMSIFKMFTKNKTASVASTPTHTPRASLQSPRAIHRAKMTPEEALDKLSQTLLPNAASGPFIR</sequence>
<feature type="region of interest" description="Disordered" evidence="1">
    <location>
        <begin position="24"/>
        <end position="43"/>
    </location>
</feature>
<organism evidence="2 3">
    <name type="scientific">Mortierella alpina</name>
    <name type="common">Oleaginous fungus</name>
    <name type="synonym">Mortierella renispora</name>
    <dbReference type="NCBI Taxonomy" id="64518"/>
    <lineage>
        <taxon>Eukaryota</taxon>
        <taxon>Fungi</taxon>
        <taxon>Fungi incertae sedis</taxon>
        <taxon>Mucoromycota</taxon>
        <taxon>Mortierellomycotina</taxon>
        <taxon>Mortierellomycetes</taxon>
        <taxon>Mortierellales</taxon>
        <taxon>Mortierellaceae</taxon>
        <taxon>Mortierella</taxon>
    </lineage>
</organism>
<feature type="compositionally biased region" description="Polar residues" evidence="1">
    <location>
        <begin position="24"/>
        <end position="40"/>
    </location>
</feature>